<dbReference type="InterPro" id="IPR013128">
    <property type="entry name" value="Peptidase_C1A"/>
</dbReference>
<dbReference type="GO" id="GO:0006508">
    <property type="term" value="P:proteolysis"/>
    <property type="evidence" value="ECO:0007669"/>
    <property type="project" value="UniProtKB-KW"/>
</dbReference>
<evidence type="ECO:0000256" key="1">
    <source>
        <dbReference type="ARBA" id="ARBA00008455"/>
    </source>
</evidence>
<dbReference type="InterPro" id="IPR038765">
    <property type="entry name" value="Papain-like_cys_pep_sf"/>
</dbReference>
<dbReference type="InterPro" id="IPR000668">
    <property type="entry name" value="Peptidase_C1A_C"/>
</dbReference>
<dbReference type="PANTHER" id="PTHR12411">
    <property type="entry name" value="CYSTEINE PROTEASE FAMILY C1-RELATED"/>
    <property type="match status" value="1"/>
</dbReference>
<evidence type="ECO:0000259" key="8">
    <source>
        <dbReference type="SMART" id="SM00848"/>
    </source>
</evidence>
<protein>
    <recommendedName>
        <fullName evidence="11">Peptidase C1A papain C-terminal domain-containing protein</fullName>
    </recommendedName>
</protein>
<proteinExistence type="inferred from homology"/>
<dbReference type="InterPro" id="IPR039417">
    <property type="entry name" value="Peptidase_C1A_papain-like"/>
</dbReference>
<gene>
    <name evidence="9" type="primary">100632863</name>
</gene>
<feature type="chain" id="PRO_5018693477" description="Peptidase C1A papain C-terminal domain-containing protein" evidence="6">
    <location>
        <begin position="24"/>
        <end position="369"/>
    </location>
</feature>
<reference evidence="10" key="1">
    <citation type="journal article" date="2010" name="Nature">
        <title>The Amphimedon queenslandica genome and the evolution of animal complexity.</title>
        <authorList>
            <person name="Srivastava M."/>
            <person name="Simakov O."/>
            <person name="Chapman J."/>
            <person name="Fahey B."/>
            <person name="Gauthier M.E."/>
            <person name="Mitros T."/>
            <person name="Richards G.S."/>
            <person name="Conaco C."/>
            <person name="Dacre M."/>
            <person name="Hellsten U."/>
            <person name="Larroux C."/>
            <person name="Putnam N.H."/>
            <person name="Stanke M."/>
            <person name="Adamska M."/>
            <person name="Darling A."/>
            <person name="Degnan S.M."/>
            <person name="Oakley T.H."/>
            <person name="Plachetzki D.C."/>
            <person name="Zhai Y."/>
            <person name="Adamski M."/>
            <person name="Calcino A."/>
            <person name="Cummins S.F."/>
            <person name="Goodstein D.M."/>
            <person name="Harris C."/>
            <person name="Jackson D.J."/>
            <person name="Leys S.P."/>
            <person name="Shu S."/>
            <person name="Woodcroft B.J."/>
            <person name="Vervoort M."/>
            <person name="Kosik K.S."/>
            <person name="Manning G."/>
            <person name="Degnan B.M."/>
            <person name="Rokhsar D.S."/>
        </authorList>
    </citation>
    <scope>NUCLEOTIDE SEQUENCE [LARGE SCALE GENOMIC DNA]</scope>
</reference>
<keyword evidence="10" id="KW-1185">Reference proteome</keyword>
<keyword evidence="2" id="KW-0645">Protease</keyword>
<dbReference type="InParanoid" id="A0A1X7VKY8"/>
<comment type="similarity">
    <text evidence="1">Belongs to the peptidase C1 family.</text>
</comment>
<dbReference type="AlphaFoldDB" id="A0A1X7VKY8"/>
<evidence type="ECO:0000313" key="10">
    <source>
        <dbReference type="Proteomes" id="UP000007879"/>
    </source>
</evidence>
<keyword evidence="6" id="KW-0732">Signal</keyword>
<evidence type="ECO:0000256" key="5">
    <source>
        <dbReference type="ARBA" id="ARBA00023157"/>
    </source>
</evidence>
<dbReference type="FunFam" id="3.90.70.10:FF:000006">
    <property type="entry name" value="Cathepsin S"/>
    <property type="match status" value="1"/>
</dbReference>
<dbReference type="Proteomes" id="UP000007879">
    <property type="component" value="Unassembled WGS sequence"/>
</dbReference>
<dbReference type="Pfam" id="PF00112">
    <property type="entry name" value="Peptidase_C1"/>
    <property type="match status" value="1"/>
</dbReference>
<feature type="signal peptide" evidence="6">
    <location>
        <begin position="1"/>
        <end position="23"/>
    </location>
</feature>
<feature type="domain" description="Peptidase C1A papain C-terminal" evidence="7">
    <location>
        <begin position="153"/>
        <end position="368"/>
    </location>
</feature>
<sequence>MQSSWKLLFILEICLAAISNCSAKSVNVEAPSSAPHTHSVDFPFKYDSGWLGWKAKHTKSYESDIHELEKYVTWVSNSALIDAHNALRSSFGYTLAMNQFGDLTSSDYYYGTKCLYQYNYGGSQNSSATEADQDNLFNMKLFEWPKGLSSSSLPSEVDWRTMGAVGDVKDQGRCKSCYAFSVTGAIEGMEALASGKFVSLSEQNIIDCSVIYGNMGCSGGSREISFLYVIDKNGINTEQSYPYIESQYLCYFKESAIGGRATGMVRIASKSETDLMAAVAISGPVTVGVDHMHSSFQFYSSGIFDEPSCSSTSLTHAMVIVGYGSYNGKDYWLVKNSWGANWGMSGYIMMVRGKYNQCGIATRAIYPSK</sequence>
<dbReference type="CDD" id="cd02248">
    <property type="entry name" value="Peptidase_C1A"/>
    <property type="match status" value="1"/>
</dbReference>
<keyword evidence="3" id="KW-0378">Hydrolase</keyword>
<evidence type="ECO:0000256" key="6">
    <source>
        <dbReference type="SAM" id="SignalP"/>
    </source>
</evidence>
<dbReference type="OrthoDB" id="10253408at2759"/>
<evidence type="ECO:0000256" key="4">
    <source>
        <dbReference type="ARBA" id="ARBA00022807"/>
    </source>
</evidence>
<dbReference type="Pfam" id="PF08246">
    <property type="entry name" value="Inhibitor_I29"/>
    <property type="match status" value="1"/>
</dbReference>
<reference evidence="9" key="2">
    <citation type="submission" date="2017-05" db="UniProtKB">
        <authorList>
            <consortium name="EnsemblMetazoa"/>
        </authorList>
    </citation>
    <scope>IDENTIFICATION</scope>
</reference>
<dbReference type="GO" id="GO:0008234">
    <property type="term" value="F:cysteine-type peptidase activity"/>
    <property type="evidence" value="ECO:0007669"/>
    <property type="project" value="UniProtKB-KW"/>
</dbReference>
<dbReference type="InterPro" id="IPR025660">
    <property type="entry name" value="Pept_his_AS"/>
</dbReference>
<dbReference type="EnsemblMetazoa" id="XM_003383677.3">
    <property type="protein sequence ID" value="XP_003383725.1"/>
    <property type="gene ID" value="LOC100632863"/>
</dbReference>
<organism evidence="9">
    <name type="scientific">Amphimedon queenslandica</name>
    <name type="common">Sponge</name>
    <dbReference type="NCBI Taxonomy" id="400682"/>
    <lineage>
        <taxon>Eukaryota</taxon>
        <taxon>Metazoa</taxon>
        <taxon>Porifera</taxon>
        <taxon>Demospongiae</taxon>
        <taxon>Heteroscleromorpha</taxon>
        <taxon>Haplosclerida</taxon>
        <taxon>Niphatidae</taxon>
        <taxon>Amphimedon</taxon>
    </lineage>
</organism>
<keyword evidence="4" id="KW-0788">Thiol protease</keyword>
<dbReference type="STRING" id="400682.A0A1X7VKY8"/>
<dbReference type="EnsemblMetazoa" id="Aqu2.1.41046_001">
    <property type="protein sequence ID" value="Aqu2.1.41046_001"/>
    <property type="gene ID" value="Aqu2.1.41046"/>
</dbReference>
<evidence type="ECO:0008006" key="11">
    <source>
        <dbReference type="Google" id="ProtNLM"/>
    </source>
</evidence>
<dbReference type="SMART" id="SM00848">
    <property type="entry name" value="Inhibitor_I29"/>
    <property type="match status" value="1"/>
</dbReference>
<dbReference type="PROSITE" id="PS00639">
    <property type="entry name" value="THIOL_PROTEASE_HIS"/>
    <property type="match status" value="1"/>
</dbReference>
<evidence type="ECO:0000259" key="7">
    <source>
        <dbReference type="SMART" id="SM00645"/>
    </source>
</evidence>
<evidence type="ECO:0000256" key="2">
    <source>
        <dbReference type="ARBA" id="ARBA00022670"/>
    </source>
</evidence>
<dbReference type="KEGG" id="aqu:100632863"/>
<feature type="domain" description="Cathepsin propeptide inhibitor" evidence="8">
    <location>
        <begin position="50"/>
        <end position="108"/>
    </location>
</feature>
<dbReference type="PROSITE" id="PS00640">
    <property type="entry name" value="THIOL_PROTEASE_ASN"/>
    <property type="match status" value="1"/>
</dbReference>
<accession>A0A1X7VKY8</accession>
<evidence type="ECO:0000256" key="3">
    <source>
        <dbReference type="ARBA" id="ARBA00022801"/>
    </source>
</evidence>
<dbReference type="SMART" id="SM00645">
    <property type="entry name" value="Pept_C1"/>
    <property type="match status" value="1"/>
</dbReference>
<name>A0A1X7VKY8_AMPQE</name>
<dbReference type="OMA" id="ECKEALM"/>
<dbReference type="Gene3D" id="3.90.70.10">
    <property type="entry name" value="Cysteine proteinases"/>
    <property type="match status" value="1"/>
</dbReference>
<dbReference type="SUPFAM" id="SSF54001">
    <property type="entry name" value="Cysteine proteinases"/>
    <property type="match status" value="1"/>
</dbReference>
<keyword evidence="5" id="KW-1015">Disulfide bond</keyword>
<evidence type="ECO:0000313" key="9">
    <source>
        <dbReference type="EnsemblMetazoa" id="Aqu2.1.41046_001"/>
    </source>
</evidence>
<dbReference type="eggNOG" id="KOG1543">
    <property type="taxonomic scope" value="Eukaryota"/>
</dbReference>
<dbReference type="InterPro" id="IPR013201">
    <property type="entry name" value="Prot_inhib_I29"/>
</dbReference>
<dbReference type="PRINTS" id="PR00705">
    <property type="entry name" value="PAPAIN"/>
</dbReference>
<dbReference type="InterPro" id="IPR025661">
    <property type="entry name" value="Pept_asp_AS"/>
</dbReference>